<feature type="domain" description="SCP" evidence="1">
    <location>
        <begin position="38"/>
        <end position="135"/>
    </location>
</feature>
<evidence type="ECO:0000313" key="2">
    <source>
        <dbReference type="EMBL" id="MFC7080972.1"/>
    </source>
</evidence>
<dbReference type="InterPro" id="IPR035940">
    <property type="entry name" value="CAP_sf"/>
</dbReference>
<dbReference type="GeneID" id="79302316"/>
<dbReference type="Proteomes" id="UP001596407">
    <property type="component" value="Unassembled WGS sequence"/>
</dbReference>
<evidence type="ECO:0000259" key="1">
    <source>
        <dbReference type="Pfam" id="PF00188"/>
    </source>
</evidence>
<proteinExistence type="predicted"/>
<name>A0ABD5WP66_9EURY</name>
<keyword evidence="3" id="KW-1185">Reference proteome</keyword>
<gene>
    <name evidence="2" type="ORF">ACFQJ6_13525</name>
</gene>
<dbReference type="SUPFAM" id="SSF55797">
    <property type="entry name" value="PR-1-like"/>
    <property type="match status" value="1"/>
</dbReference>
<dbReference type="RefSeq" id="WP_276281135.1">
    <property type="nucleotide sequence ID" value="NZ_CP119809.1"/>
</dbReference>
<evidence type="ECO:0000313" key="3">
    <source>
        <dbReference type="Proteomes" id="UP001596407"/>
    </source>
</evidence>
<dbReference type="InterPro" id="IPR014044">
    <property type="entry name" value="CAP_dom"/>
</dbReference>
<reference evidence="2 3" key="1">
    <citation type="journal article" date="2019" name="Int. J. Syst. Evol. Microbiol.">
        <title>The Global Catalogue of Microorganisms (GCM) 10K type strain sequencing project: providing services to taxonomists for standard genome sequencing and annotation.</title>
        <authorList>
            <consortium name="The Broad Institute Genomics Platform"/>
            <consortium name="The Broad Institute Genome Sequencing Center for Infectious Disease"/>
            <person name="Wu L."/>
            <person name="Ma J."/>
        </authorList>
    </citation>
    <scope>NUCLEOTIDE SEQUENCE [LARGE SCALE GENOMIC DNA]</scope>
    <source>
        <strain evidence="2 3">DT72</strain>
    </source>
</reference>
<dbReference type="Gene3D" id="3.40.33.10">
    <property type="entry name" value="CAP"/>
    <property type="match status" value="1"/>
</dbReference>
<dbReference type="PROSITE" id="PS51257">
    <property type="entry name" value="PROKAR_LIPOPROTEIN"/>
    <property type="match status" value="1"/>
</dbReference>
<sequence>MNRRAFLATACSGAVAGCSGRLLGPKLDRTAIADHLRDYVNEARTDRGVGYFATDEKLVKVARYHAEDMLDDSYLRMTSPDGETLADRYRKFDYSCGGVPADSDGPRVGNAVLFKIGFDSGSYTEAEVARRLFDRLLASPEKKELAFWDVWDAQGTGAAVGTDAGGRTLVYAAQCYC</sequence>
<organism evidence="2 3">
    <name type="scientific">Halorussus caseinilyticus</name>
    <dbReference type="NCBI Taxonomy" id="3034025"/>
    <lineage>
        <taxon>Archaea</taxon>
        <taxon>Methanobacteriati</taxon>
        <taxon>Methanobacteriota</taxon>
        <taxon>Stenosarchaea group</taxon>
        <taxon>Halobacteria</taxon>
        <taxon>Halobacteriales</taxon>
        <taxon>Haladaptataceae</taxon>
        <taxon>Halorussus</taxon>
    </lineage>
</organism>
<dbReference type="Pfam" id="PF00188">
    <property type="entry name" value="CAP"/>
    <property type="match status" value="1"/>
</dbReference>
<dbReference type="AlphaFoldDB" id="A0ABD5WP66"/>
<dbReference type="EMBL" id="JBHSZH010000005">
    <property type="protein sequence ID" value="MFC7080972.1"/>
    <property type="molecule type" value="Genomic_DNA"/>
</dbReference>
<accession>A0ABD5WP66</accession>
<protein>
    <submittedName>
        <fullName evidence="2">CAP domain-containing protein</fullName>
    </submittedName>
</protein>
<comment type="caution">
    <text evidence="2">The sequence shown here is derived from an EMBL/GenBank/DDBJ whole genome shotgun (WGS) entry which is preliminary data.</text>
</comment>